<name>A0A166KYV5_9AGAM</name>
<gene>
    <name evidence="1" type="ORF">FIBSPDRAFT_890500</name>
</gene>
<protein>
    <submittedName>
        <fullName evidence="1">Uncharacterized protein</fullName>
    </submittedName>
</protein>
<evidence type="ECO:0000313" key="1">
    <source>
        <dbReference type="EMBL" id="KZP22393.1"/>
    </source>
</evidence>
<sequence>MYMNNMSAIVAPFEPKLSHSLSTFCNEHRKTNMPIKLFRSHDSMCHCLADVFHAEMCRLGVPGDCGGALPSFRGVSGEEGGISDAARWRCKEEVIGLRPETSNYRRRDLALALANIPELEKHLFALAKVVILDVFTDLVPSPFHGSHALGLLLKLVMCGPGQGLKPRPGPGLAGLGFEKSLAQPVNQAWAGPGRAWAQARVSVVWRKAGGGWFVSTYRGFQIPSVDTEEKSEGHFLIM</sequence>
<accession>A0A166KYV5</accession>
<reference evidence="1" key="1">
    <citation type="journal article" date="2016" name="Mol. Biol. Evol.">
        <title>Comparative Genomics of Early-Diverging Mushroom-Forming Fungi Provides Insights into the Origins of Lignocellulose Decay Capabilities.</title>
        <authorList>
            <person name="Nagy L.G."/>
            <person name="Riley R."/>
            <person name="Tritt A."/>
            <person name="Adam C."/>
            <person name="Daum C."/>
            <person name="Floudas D."/>
            <person name="Sun H."/>
            <person name="Yadav J.S."/>
            <person name="Pangilinan J."/>
            <person name="Larsson K.H."/>
            <person name="Matsuura K."/>
            <person name="Barry K."/>
            <person name="Labutti K."/>
            <person name="Kuo R."/>
            <person name="Ohm R.A."/>
            <person name="Bhattacharya S.S."/>
            <person name="Shirouzu T."/>
            <person name="Yoshinaga Y."/>
            <person name="Martin F.M."/>
            <person name="Grigoriev I.V."/>
            <person name="Hibbett D.S."/>
        </authorList>
    </citation>
    <scope>NUCLEOTIDE SEQUENCE [LARGE SCALE GENOMIC DNA]</scope>
    <source>
        <strain evidence="1">CBS 109695</strain>
    </source>
</reference>
<dbReference type="AlphaFoldDB" id="A0A166KYV5"/>
<dbReference type="EMBL" id="KV417540">
    <property type="protein sequence ID" value="KZP22393.1"/>
    <property type="molecule type" value="Genomic_DNA"/>
</dbReference>
<proteinExistence type="predicted"/>
<organism evidence="1">
    <name type="scientific">Athelia psychrophila</name>
    <dbReference type="NCBI Taxonomy" id="1759441"/>
    <lineage>
        <taxon>Eukaryota</taxon>
        <taxon>Fungi</taxon>
        <taxon>Dikarya</taxon>
        <taxon>Basidiomycota</taxon>
        <taxon>Agaricomycotina</taxon>
        <taxon>Agaricomycetes</taxon>
        <taxon>Agaricomycetidae</taxon>
        <taxon>Atheliales</taxon>
        <taxon>Atheliaceae</taxon>
        <taxon>Athelia</taxon>
    </lineage>
</organism>